<reference evidence="2 4" key="3">
    <citation type="submission" date="2023-03" db="EMBL/GenBank/DDBJ databases">
        <title>Agriculturally important microbes genome sequencing.</title>
        <authorList>
            <person name="Dunlap C."/>
        </authorList>
    </citation>
    <scope>NUCLEOTIDE SEQUENCE [LARGE SCALE GENOMIC DNA]</scope>
    <source>
        <strain evidence="2 4">CBP-3203</strain>
    </source>
</reference>
<reference evidence="1 3" key="1">
    <citation type="journal article" date="2015" name="Int. J. Syst. Evol. Microbiol.">
        <title>Bacillus glycinifermentans sp. nov., isolated from fermented soybean paste.</title>
        <authorList>
            <person name="Kim S.J."/>
            <person name="Dunlap C.A."/>
            <person name="Kwon S.W."/>
            <person name="Rooney A.P."/>
        </authorList>
    </citation>
    <scope>NUCLEOTIDE SEQUENCE [LARGE SCALE GENOMIC DNA]</scope>
    <source>
        <strain evidence="1 3">GO-13</strain>
    </source>
</reference>
<dbReference type="Proteomes" id="UP000036168">
    <property type="component" value="Unassembled WGS sequence"/>
</dbReference>
<proteinExistence type="predicted"/>
<sequence>MAKYFRISRDIDKDIKIFVPRSVSQFSGSILGEDTSTKRVSICENIHECLNGLSYSHDEEAYDKVSGRFRLLKVYEFELDPGDVVPYTDLTGKVPDALQTKECWSIKEIEPVNSYIIELTYFHVEDKYPYLIRDVEYEILNE</sequence>
<organism evidence="1 3">
    <name type="scientific">Bacillus glycinifermentans</name>
    <dbReference type="NCBI Taxonomy" id="1664069"/>
    <lineage>
        <taxon>Bacteria</taxon>
        <taxon>Bacillati</taxon>
        <taxon>Bacillota</taxon>
        <taxon>Bacilli</taxon>
        <taxon>Bacillales</taxon>
        <taxon>Bacillaceae</taxon>
        <taxon>Bacillus</taxon>
    </lineage>
</organism>
<name>A0A0T6BI40_9BACI</name>
<evidence type="ECO:0000313" key="2">
    <source>
        <dbReference type="EMBL" id="MEC0487165.1"/>
    </source>
</evidence>
<dbReference type="EMBL" id="LECW02000082">
    <property type="protein sequence ID" value="KRT87114.1"/>
    <property type="molecule type" value="Genomic_DNA"/>
</dbReference>
<protein>
    <submittedName>
        <fullName evidence="1">Uncharacterized protein</fullName>
    </submittedName>
</protein>
<evidence type="ECO:0000313" key="3">
    <source>
        <dbReference type="Proteomes" id="UP000036168"/>
    </source>
</evidence>
<accession>A0A0T6BI40</accession>
<keyword evidence="4" id="KW-1185">Reference proteome</keyword>
<dbReference type="Proteomes" id="UP001341297">
    <property type="component" value="Unassembled WGS sequence"/>
</dbReference>
<dbReference type="AlphaFoldDB" id="A0A0T6BI40"/>
<gene>
    <name evidence="1" type="ORF">AB447_209100</name>
    <name evidence="2" type="ORF">P8828_20640</name>
</gene>
<reference evidence="1" key="2">
    <citation type="submission" date="2015-10" db="EMBL/GenBank/DDBJ databases">
        <authorList>
            <person name="Gilbert D.G."/>
        </authorList>
    </citation>
    <scope>NUCLEOTIDE SEQUENCE</scope>
    <source>
        <strain evidence="1">GO-13</strain>
    </source>
</reference>
<dbReference type="EMBL" id="JARRTL010000027">
    <property type="protein sequence ID" value="MEC0487165.1"/>
    <property type="molecule type" value="Genomic_DNA"/>
</dbReference>
<evidence type="ECO:0000313" key="1">
    <source>
        <dbReference type="EMBL" id="KRT87114.1"/>
    </source>
</evidence>
<evidence type="ECO:0000313" key="4">
    <source>
        <dbReference type="Proteomes" id="UP001341297"/>
    </source>
</evidence>
<dbReference type="RefSeq" id="WP_048354547.1">
    <property type="nucleotide sequence ID" value="NZ_JARRTL010000027.1"/>
</dbReference>
<comment type="caution">
    <text evidence="1">The sequence shown here is derived from an EMBL/GenBank/DDBJ whole genome shotgun (WGS) entry which is preliminary data.</text>
</comment>